<dbReference type="Pfam" id="PF11072">
    <property type="entry name" value="DUF2859"/>
    <property type="match status" value="1"/>
</dbReference>
<gene>
    <name evidence="2" type="ORF">A8U91_03959</name>
</gene>
<comment type="caution">
    <text evidence="2">The sequence shown here is derived from an EMBL/GenBank/DDBJ whole genome shotgun (WGS) entry which is preliminary data.</text>
</comment>
<dbReference type="AlphaFoldDB" id="A0A1B8NY06"/>
<dbReference type="EMBL" id="MAJD01000002">
    <property type="protein sequence ID" value="OBX34896.1"/>
    <property type="molecule type" value="Genomic_DNA"/>
</dbReference>
<dbReference type="PATRIC" id="fig|2746.7.peg.4072"/>
<reference evidence="2 3" key="1">
    <citation type="submission" date="2016-06" db="EMBL/GenBank/DDBJ databases">
        <title>Genome sequence of halotolerant plant growth promoting strain of Halomonas elongata HEK1 isolated from salterns of Rann of Kutch, Gujarat, India.</title>
        <authorList>
            <person name="Gaba S."/>
            <person name="Singh R.N."/>
            <person name="Abrol S."/>
            <person name="Kaushik R."/>
            <person name="Saxena A.K."/>
        </authorList>
    </citation>
    <scope>NUCLEOTIDE SEQUENCE [LARGE SCALE GENOMIC DNA]</scope>
    <source>
        <strain evidence="2 3">HEK1</strain>
    </source>
</reference>
<evidence type="ECO:0000313" key="2">
    <source>
        <dbReference type="EMBL" id="OBX34896.1"/>
    </source>
</evidence>
<evidence type="ECO:0000313" key="3">
    <source>
        <dbReference type="Proteomes" id="UP000092504"/>
    </source>
</evidence>
<name>A0A1B8NY06_HALEL</name>
<evidence type="ECO:0008006" key="4">
    <source>
        <dbReference type="Google" id="ProtNLM"/>
    </source>
</evidence>
<dbReference type="Proteomes" id="UP000092504">
    <property type="component" value="Unassembled WGS sequence"/>
</dbReference>
<organism evidence="2 3">
    <name type="scientific">Halomonas elongata</name>
    <dbReference type="NCBI Taxonomy" id="2746"/>
    <lineage>
        <taxon>Bacteria</taxon>
        <taxon>Pseudomonadati</taxon>
        <taxon>Pseudomonadota</taxon>
        <taxon>Gammaproteobacteria</taxon>
        <taxon>Oceanospirillales</taxon>
        <taxon>Halomonadaceae</taxon>
        <taxon>Halomonas</taxon>
    </lineage>
</organism>
<evidence type="ECO:0000256" key="1">
    <source>
        <dbReference type="SAM" id="SignalP"/>
    </source>
</evidence>
<protein>
    <recommendedName>
        <fullName evidence="4">Integrating conjugative element protein</fullName>
    </recommendedName>
</protein>
<dbReference type="NCBIfam" id="TIGR03765">
    <property type="entry name" value="ICE_PFL_4695"/>
    <property type="match status" value="1"/>
</dbReference>
<keyword evidence="1" id="KW-0732">Signal</keyword>
<feature type="chain" id="PRO_5008611233" description="Integrating conjugative element protein" evidence="1">
    <location>
        <begin position="20"/>
        <end position="182"/>
    </location>
</feature>
<dbReference type="InterPro" id="IPR021300">
    <property type="entry name" value="Integr_conj_element_PFL4695"/>
</dbReference>
<feature type="signal peptide" evidence="1">
    <location>
        <begin position="1"/>
        <end position="19"/>
    </location>
</feature>
<sequence length="182" mass="19305">MKSITVLMGLLGLSVSVFAQAQAPGVTPLEVVADHGGEPARPYYVAIGAAQVEESEGYHANVVGQAGQAGPVTDAHWLPVESERLSPGDVEARELELPAGMTPFFLVGDDPLSLKWLEARHDWLVEHHAVGLVVDVADAAGLERLRQHAQGLELRPTSGDDIAARLGLDHYPVAITPQGLSQ</sequence>
<proteinExistence type="predicted"/>
<accession>A0A1B8NY06</accession>